<comment type="cofactor">
    <cofactor evidence="2">
        <name>Fe cation</name>
        <dbReference type="ChEBI" id="CHEBI:24875"/>
    </cofactor>
    <text evidence="2">Binds 1 Fe cation per subunit.</text>
</comment>
<evidence type="ECO:0000259" key="6">
    <source>
        <dbReference type="Pfam" id="PF05726"/>
    </source>
</evidence>
<keyword evidence="2" id="KW-0408">Iron</keyword>
<dbReference type="InterPro" id="IPR012093">
    <property type="entry name" value="Pirin"/>
</dbReference>
<feature type="binding site" evidence="2">
    <location>
        <position position="99"/>
    </location>
    <ligand>
        <name>Fe cation</name>
        <dbReference type="ChEBI" id="CHEBI:24875"/>
    </ligand>
</feature>
<name>H2CCQ4_9LEPT</name>
<dbReference type="InterPro" id="IPR008778">
    <property type="entry name" value="Pirin_C_dom"/>
</dbReference>
<evidence type="ECO:0000256" key="4">
    <source>
        <dbReference type="SAM" id="MobiDB-lite"/>
    </source>
</evidence>
<dbReference type="RefSeq" id="WP_002769886.1">
    <property type="nucleotide sequence ID" value="NZ_JH597773.1"/>
</dbReference>
<feature type="binding site" evidence="2">
    <location>
        <position position="101"/>
    </location>
    <ligand>
        <name>Fe cation</name>
        <dbReference type="ChEBI" id="CHEBI:24875"/>
    </ligand>
</feature>
<sequence>MPPSILPARSEQIGVLPVKRALPRRECRSVGPFVFVDHMGPIDLPAGAGIDVPPHPHIGLSTLTYLYEGSMLHRDSLGTQIEILPGAVNWMTAGRGIAHSERSSPASRAKAERLHGIQIWVALRREDEECDPQFASYEAAAMPEFQSDGYTARLIAGAFEGRRSPILRDDMICIDLVLQKGSFALPLAEQLAVYVSSGQFSIEGQSVSTGDLVLISESELTISGEGRCMIFGGDALPEQRFFYWNFVSSSKDRIVRAKKEWQEQSGPFAPRLPDETDWLPLPEV</sequence>
<dbReference type="InterPro" id="IPR011051">
    <property type="entry name" value="RmlC_Cupin_sf"/>
</dbReference>
<dbReference type="Proteomes" id="UP000005737">
    <property type="component" value="Unassembled WGS sequence"/>
</dbReference>
<proteinExistence type="inferred from homology"/>
<feature type="binding site" evidence="2">
    <location>
        <position position="57"/>
    </location>
    <ligand>
        <name>Fe cation</name>
        <dbReference type="ChEBI" id="CHEBI:24875"/>
    </ligand>
</feature>
<feature type="binding site" evidence="2">
    <location>
        <position position="55"/>
    </location>
    <ligand>
        <name>Fe cation</name>
        <dbReference type="ChEBI" id="CHEBI:24875"/>
    </ligand>
</feature>
<dbReference type="PANTHER" id="PTHR13903:SF8">
    <property type="entry name" value="PIRIN"/>
    <property type="match status" value="1"/>
</dbReference>
<dbReference type="AlphaFoldDB" id="H2CCQ4"/>
<dbReference type="Pfam" id="PF05726">
    <property type="entry name" value="Pirin_C"/>
    <property type="match status" value="1"/>
</dbReference>
<dbReference type="GO" id="GO:0046872">
    <property type="term" value="F:metal ion binding"/>
    <property type="evidence" value="ECO:0007669"/>
    <property type="project" value="UniProtKB-KW"/>
</dbReference>
<dbReference type="STRING" id="183.GCA_002009735_00125"/>
<dbReference type="InterPro" id="IPR014710">
    <property type="entry name" value="RmlC-like_jellyroll"/>
</dbReference>
<reference evidence="7 8" key="1">
    <citation type="submission" date="2011-10" db="EMBL/GenBank/DDBJ databases">
        <title>The Improved High-Quality Draft genome of Leptonema illini DSM 21528.</title>
        <authorList>
            <consortium name="US DOE Joint Genome Institute (JGI-PGF)"/>
            <person name="Lucas S."/>
            <person name="Copeland A."/>
            <person name="Lapidus A."/>
            <person name="Glavina del Rio T."/>
            <person name="Dalin E."/>
            <person name="Tice H."/>
            <person name="Bruce D."/>
            <person name="Goodwin L."/>
            <person name="Pitluck S."/>
            <person name="Peters L."/>
            <person name="Mikhailova N."/>
            <person name="Held B."/>
            <person name="Kyrpides N."/>
            <person name="Mavromatis K."/>
            <person name="Ivanova N."/>
            <person name="Markowitz V."/>
            <person name="Cheng J.-F."/>
            <person name="Hugenholtz P."/>
            <person name="Woyke T."/>
            <person name="Wu D."/>
            <person name="Gronow S."/>
            <person name="Wellnitz S."/>
            <person name="Brambilla E.-M."/>
            <person name="Klenk H.-P."/>
            <person name="Eisen J.A."/>
        </authorList>
    </citation>
    <scope>NUCLEOTIDE SEQUENCE [LARGE SCALE GENOMIC DNA]</scope>
    <source>
        <strain evidence="7 8">DSM 21528</strain>
    </source>
</reference>
<gene>
    <name evidence="7" type="ORF">Lepil_0642</name>
</gene>
<keyword evidence="8" id="KW-1185">Reference proteome</keyword>
<dbReference type="SUPFAM" id="SSF51182">
    <property type="entry name" value="RmlC-like cupins"/>
    <property type="match status" value="1"/>
</dbReference>
<feature type="domain" description="Pirin N-terminal" evidence="5">
    <location>
        <begin position="18"/>
        <end position="121"/>
    </location>
</feature>
<evidence type="ECO:0000313" key="8">
    <source>
        <dbReference type="Proteomes" id="UP000005737"/>
    </source>
</evidence>
<protein>
    <submittedName>
        <fullName evidence="7">Pirin domain protein</fullName>
    </submittedName>
</protein>
<dbReference type="Gene3D" id="2.60.120.10">
    <property type="entry name" value="Jelly Rolls"/>
    <property type="match status" value="2"/>
</dbReference>
<dbReference type="PIRSF" id="PIRSF006232">
    <property type="entry name" value="Pirin"/>
    <property type="match status" value="1"/>
</dbReference>
<dbReference type="InterPro" id="IPR003829">
    <property type="entry name" value="Pirin_N_dom"/>
</dbReference>
<evidence type="ECO:0000256" key="3">
    <source>
        <dbReference type="RuleBase" id="RU003457"/>
    </source>
</evidence>
<keyword evidence="2" id="KW-0479">Metal-binding</keyword>
<evidence type="ECO:0000256" key="1">
    <source>
        <dbReference type="ARBA" id="ARBA00008416"/>
    </source>
</evidence>
<dbReference type="HOGENOM" id="CLU_045717_1_1_12"/>
<comment type="similarity">
    <text evidence="1 3">Belongs to the pirin family.</text>
</comment>
<evidence type="ECO:0000256" key="2">
    <source>
        <dbReference type="PIRSR" id="PIRSR006232-1"/>
    </source>
</evidence>
<dbReference type="CDD" id="cd02909">
    <property type="entry name" value="cupin_pirin_N"/>
    <property type="match status" value="1"/>
</dbReference>
<dbReference type="PANTHER" id="PTHR13903">
    <property type="entry name" value="PIRIN-RELATED"/>
    <property type="match status" value="1"/>
</dbReference>
<accession>H2CCQ4</accession>
<organism evidence="7 8">
    <name type="scientific">Leptonema illini DSM 21528</name>
    <dbReference type="NCBI Taxonomy" id="929563"/>
    <lineage>
        <taxon>Bacteria</taxon>
        <taxon>Pseudomonadati</taxon>
        <taxon>Spirochaetota</taxon>
        <taxon>Spirochaetia</taxon>
        <taxon>Leptospirales</taxon>
        <taxon>Leptospiraceae</taxon>
        <taxon>Leptonema</taxon>
    </lineage>
</organism>
<dbReference type="EMBL" id="JH597773">
    <property type="protein sequence ID" value="EHQ05345.1"/>
    <property type="molecule type" value="Genomic_DNA"/>
</dbReference>
<evidence type="ECO:0000313" key="7">
    <source>
        <dbReference type="EMBL" id="EHQ05345.1"/>
    </source>
</evidence>
<feature type="domain" description="Pirin C-terminal" evidence="6">
    <location>
        <begin position="183"/>
        <end position="264"/>
    </location>
</feature>
<dbReference type="Pfam" id="PF02678">
    <property type="entry name" value="Pirin"/>
    <property type="match status" value="1"/>
</dbReference>
<evidence type="ECO:0000259" key="5">
    <source>
        <dbReference type="Pfam" id="PF02678"/>
    </source>
</evidence>
<feature type="region of interest" description="Disordered" evidence="4">
    <location>
        <begin position="264"/>
        <end position="284"/>
    </location>
</feature>